<evidence type="ECO:0000313" key="1">
    <source>
        <dbReference type="EMBL" id="MFD2562294.1"/>
    </source>
</evidence>
<gene>
    <name evidence="1" type="ORF">ACFSR1_06395</name>
</gene>
<organism evidence="1 2">
    <name type="scientific">Aquimarina rubra</name>
    <dbReference type="NCBI Taxonomy" id="1920033"/>
    <lineage>
        <taxon>Bacteria</taxon>
        <taxon>Pseudomonadati</taxon>
        <taxon>Bacteroidota</taxon>
        <taxon>Flavobacteriia</taxon>
        <taxon>Flavobacteriales</taxon>
        <taxon>Flavobacteriaceae</taxon>
        <taxon>Aquimarina</taxon>
    </lineage>
</organism>
<name>A0ABW5LDV3_9FLAO</name>
<accession>A0ABW5LDV3</accession>
<reference evidence="2" key="1">
    <citation type="journal article" date="2019" name="Int. J. Syst. Evol. Microbiol.">
        <title>The Global Catalogue of Microorganisms (GCM) 10K type strain sequencing project: providing services to taxonomists for standard genome sequencing and annotation.</title>
        <authorList>
            <consortium name="The Broad Institute Genomics Platform"/>
            <consortium name="The Broad Institute Genome Sequencing Center for Infectious Disease"/>
            <person name="Wu L."/>
            <person name="Ma J."/>
        </authorList>
    </citation>
    <scope>NUCLEOTIDE SEQUENCE [LARGE SCALE GENOMIC DNA]</scope>
    <source>
        <strain evidence="2">KCTC 52274</strain>
    </source>
</reference>
<keyword evidence="2" id="KW-1185">Reference proteome</keyword>
<evidence type="ECO:0000313" key="2">
    <source>
        <dbReference type="Proteomes" id="UP001597319"/>
    </source>
</evidence>
<dbReference type="Proteomes" id="UP001597319">
    <property type="component" value="Unassembled WGS sequence"/>
</dbReference>
<proteinExistence type="predicted"/>
<protein>
    <submittedName>
        <fullName evidence="1">Uncharacterized protein</fullName>
    </submittedName>
</protein>
<dbReference type="RefSeq" id="WP_378290764.1">
    <property type="nucleotide sequence ID" value="NZ_JBHULE010000008.1"/>
</dbReference>
<sequence>MITQLITKGEEVREDKIEITRLKEINLVNLGLKHSSERLAKAYSMKL</sequence>
<dbReference type="EMBL" id="JBHULE010000008">
    <property type="protein sequence ID" value="MFD2562294.1"/>
    <property type="molecule type" value="Genomic_DNA"/>
</dbReference>
<comment type="caution">
    <text evidence="1">The sequence shown here is derived from an EMBL/GenBank/DDBJ whole genome shotgun (WGS) entry which is preliminary data.</text>
</comment>